<comment type="caution">
    <text evidence="2">The sequence shown here is derived from an EMBL/GenBank/DDBJ whole genome shotgun (WGS) entry which is preliminary data.</text>
</comment>
<evidence type="ECO:0000313" key="2">
    <source>
        <dbReference type="EMBL" id="TQK76127.1"/>
    </source>
</evidence>
<keyword evidence="1" id="KW-1133">Transmembrane helix</keyword>
<evidence type="ECO:0008006" key="4">
    <source>
        <dbReference type="Google" id="ProtNLM"/>
    </source>
</evidence>
<dbReference type="EMBL" id="VFNV01000001">
    <property type="protein sequence ID" value="TQK76127.1"/>
    <property type="molecule type" value="Genomic_DNA"/>
</dbReference>
<feature type="transmembrane region" description="Helical" evidence="1">
    <location>
        <begin position="43"/>
        <end position="62"/>
    </location>
</feature>
<evidence type="ECO:0000256" key="1">
    <source>
        <dbReference type="SAM" id="Phobius"/>
    </source>
</evidence>
<keyword evidence="1" id="KW-0472">Membrane</keyword>
<gene>
    <name evidence="2" type="ORF">FB389_0785</name>
</gene>
<name>A0A542SPE9_9MICO</name>
<dbReference type="AlphaFoldDB" id="A0A542SPE9"/>
<evidence type="ECO:0000313" key="3">
    <source>
        <dbReference type="Proteomes" id="UP000316181"/>
    </source>
</evidence>
<reference evidence="2 3" key="1">
    <citation type="submission" date="2019-06" db="EMBL/GenBank/DDBJ databases">
        <title>Sequencing the genomes of 1000 actinobacteria strains.</title>
        <authorList>
            <person name="Klenk H.-P."/>
        </authorList>
    </citation>
    <scope>NUCLEOTIDE SEQUENCE [LARGE SCALE GENOMIC DNA]</scope>
    <source>
        <strain evidence="2 3">DSM 10596</strain>
    </source>
</reference>
<keyword evidence="3" id="KW-1185">Reference proteome</keyword>
<proteinExistence type="predicted"/>
<organism evidence="2 3">
    <name type="scientific">Rarobacter incanus</name>
    <dbReference type="NCBI Taxonomy" id="153494"/>
    <lineage>
        <taxon>Bacteria</taxon>
        <taxon>Bacillati</taxon>
        <taxon>Actinomycetota</taxon>
        <taxon>Actinomycetes</taxon>
        <taxon>Micrococcales</taxon>
        <taxon>Rarobacteraceae</taxon>
        <taxon>Rarobacter</taxon>
    </lineage>
</organism>
<protein>
    <recommendedName>
        <fullName evidence="4">PH (Pleckstrin Homology) domain-containing protein</fullName>
    </recommendedName>
</protein>
<accession>A0A542SPE9</accession>
<dbReference type="Proteomes" id="UP000316181">
    <property type="component" value="Unassembled WGS sequence"/>
</dbReference>
<sequence>MWVPLIYRTRFSRVIAVVCAAVATLTPITLALAALPGALDSISLVLPAAIVWVLFFDPAVIIDEHRVTLIGVVRTVRIPLSRIRLARVRYSFEVVTDADEVFEAWALPRGARMRESIADEAASEVNERIAIAEPSSAPLTRSWNVRSILIVASALAVAAVSLQL</sequence>
<keyword evidence="1" id="KW-0812">Transmembrane</keyword>